<dbReference type="EMBL" id="PCWW01000070">
    <property type="protein sequence ID" value="PIR12815.1"/>
    <property type="molecule type" value="Genomic_DNA"/>
</dbReference>
<comment type="caution">
    <text evidence="2">The sequence shown here is derived from an EMBL/GenBank/DDBJ whole genome shotgun (WGS) entry which is preliminary data.</text>
</comment>
<dbReference type="Proteomes" id="UP000230869">
    <property type="component" value="Unassembled WGS sequence"/>
</dbReference>
<feature type="domain" description="Polymerase beta nucleotidyltransferase" evidence="1">
    <location>
        <begin position="90"/>
        <end position="149"/>
    </location>
</feature>
<dbReference type="Pfam" id="PF18765">
    <property type="entry name" value="Polbeta"/>
    <property type="match status" value="1"/>
</dbReference>
<dbReference type="Gene3D" id="3.30.460.10">
    <property type="entry name" value="Beta Polymerase, domain 2"/>
    <property type="match status" value="1"/>
</dbReference>
<dbReference type="SUPFAM" id="SSF81301">
    <property type="entry name" value="Nucleotidyltransferase"/>
    <property type="match status" value="1"/>
</dbReference>
<evidence type="ECO:0000259" key="1">
    <source>
        <dbReference type="Pfam" id="PF18765"/>
    </source>
</evidence>
<reference evidence="2 3" key="1">
    <citation type="submission" date="2017-09" db="EMBL/GenBank/DDBJ databases">
        <title>Depth-based differentiation of microbial function through sediment-hosted aquifers and enrichment of novel symbionts in the deep terrestrial subsurface.</title>
        <authorList>
            <person name="Probst A.J."/>
            <person name="Ladd B."/>
            <person name="Jarett J.K."/>
            <person name="Geller-Mcgrath D.E."/>
            <person name="Sieber C.M."/>
            <person name="Emerson J.B."/>
            <person name="Anantharaman K."/>
            <person name="Thomas B.C."/>
            <person name="Malmstrom R."/>
            <person name="Stieglmeier M."/>
            <person name="Klingl A."/>
            <person name="Woyke T."/>
            <person name="Ryan C.M."/>
            <person name="Banfield J.F."/>
        </authorList>
    </citation>
    <scope>NUCLEOTIDE SEQUENCE [LARGE SCALE GENOMIC DNA]</scope>
    <source>
        <strain evidence="2">CG11_big_fil_rev_8_21_14_0_20_39_10</strain>
    </source>
</reference>
<accession>A0A2M6K805</accession>
<gene>
    <name evidence="2" type="ORF">COV49_04225</name>
</gene>
<protein>
    <recommendedName>
        <fullName evidence="1">Polymerase beta nucleotidyltransferase domain-containing protein</fullName>
    </recommendedName>
</protein>
<organism evidence="2 3">
    <name type="scientific">Candidatus Falkowbacteria bacterium CG11_big_fil_rev_8_21_14_0_20_39_10</name>
    <dbReference type="NCBI Taxonomy" id="1974570"/>
    <lineage>
        <taxon>Bacteria</taxon>
        <taxon>Candidatus Falkowiibacteriota</taxon>
    </lineage>
</organism>
<dbReference type="InterPro" id="IPR043519">
    <property type="entry name" value="NT_sf"/>
</dbReference>
<proteinExistence type="predicted"/>
<name>A0A2M6K805_9BACT</name>
<evidence type="ECO:0000313" key="3">
    <source>
        <dbReference type="Proteomes" id="UP000230869"/>
    </source>
</evidence>
<evidence type="ECO:0000313" key="2">
    <source>
        <dbReference type="EMBL" id="PIR12815.1"/>
    </source>
</evidence>
<dbReference type="AlphaFoldDB" id="A0A2M6K805"/>
<dbReference type="InterPro" id="IPR041633">
    <property type="entry name" value="Polbeta"/>
</dbReference>
<dbReference type="CDD" id="cd05403">
    <property type="entry name" value="NT_KNTase_like"/>
    <property type="match status" value="1"/>
</dbReference>
<sequence>MLNLIKNKKGEVLNLFFQDVGREYYLREIAKNLGKEPGHYQKIINDLVKEGILEDRRRGNMRFFKLNKDYPLYQELKKIISKTIGIEGRLKELVGGFKDIKCAFIFGSIAKEKETTASDIDLMLIGEIDHDILIQKVSQLEAELNREINYHIYGYSEAINKLKEKNNFFINVFRQPTIVLKGDLYDFKKFY</sequence>